<evidence type="ECO:0000313" key="1">
    <source>
        <dbReference type="EMBL" id="GAA4517977.1"/>
    </source>
</evidence>
<name>A0ABP8R4K0_9SPHI</name>
<dbReference type="RefSeq" id="WP_345067907.1">
    <property type="nucleotide sequence ID" value="NZ_BAABGR010000029.1"/>
</dbReference>
<protein>
    <recommendedName>
        <fullName evidence="3">DUF4397 domain-containing protein</fullName>
    </recommendedName>
</protein>
<accession>A0ABP8R4K0</accession>
<organism evidence="1 2">
    <name type="scientific">Sphingobacterium thermophilum</name>
    <dbReference type="NCBI Taxonomy" id="768534"/>
    <lineage>
        <taxon>Bacteria</taxon>
        <taxon>Pseudomonadati</taxon>
        <taxon>Bacteroidota</taxon>
        <taxon>Sphingobacteriia</taxon>
        <taxon>Sphingobacteriales</taxon>
        <taxon>Sphingobacteriaceae</taxon>
        <taxon>Sphingobacterium</taxon>
    </lineage>
</organism>
<dbReference type="EMBL" id="BAABGR010000029">
    <property type="protein sequence ID" value="GAA4517977.1"/>
    <property type="molecule type" value="Genomic_DNA"/>
</dbReference>
<sequence length="236" mass="26830">MMKSRILKVLFAACIAVTTTLQQSCLKDDLDYSNVPQAGFTMINLYDQANGIIHKADNNYIQAMNSPLQYKGINFVYLYPGNRRIQTLSLNGNVLLDSVYTIKDSLLYTSVVFSKPNATVGQLLIDDQLVENLEDSQVALRFFNLAKSNITADVFVDNTQLVDDRTFDGIPTSNHDKFDFVKASATAQKIIVKNQQDEVVAEKELKLNARRQYSIFLINKEESNTYEILIFEQYRL</sequence>
<evidence type="ECO:0008006" key="3">
    <source>
        <dbReference type="Google" id="ProtNLM"/>
    </source>
</evidence>
<keyword evidence="2" id="KW-1185">Reference proteome</keyword>
<gene>
    <name evidence="1" type="ORF">GCM10023173_19120</name>
</gene>
<dbReference type="Proteomes" id="UP001500394">
    <property type="component" value="Unassembled WGS sequence"/>
</dbReference>
<evidence type="ECO:0000313" key="2">
    <source>
        <dbReference type="Proteomes" id="UP001500394"/>
    </source>
</evidence>
<proteinExistence type="predicted"/>
<comment type="caution">
    <text evidence="1">The sequence shown here is derived from an EMBL/GenBank/DDBJ whole genome shotgun (WGS) entry which is preliminary data.</text>
</comment>
<reference evidence="2" key="1">
    <citation type="journal article" date="2019" name="Int. J. Syst. Evol. Microbiol.">
        <title>The Global Catalogue of Microorganisms (GCM) 10K type strain sequencing project: providing services to taxonomists for standard genome sequencing and annotation.</title>
        <authorList>
            <consortium name="The Broad Institute Genomics Platform"/>
            <consortium name="The Broad Institute Genome Sequencing Center for Infectious Disease"/>
            <person name="Wu L."/>
            <person name="Ma J."/>
        </authorList>
    </citation>
    <scope>NUCLEOTIDE SEQUENCE [LARGE SCALE GENOMIC DNA]</scope>
    <source>
        <strain evidence="2">JCM 17858</strain>
    </source>
</reference>